<keyword evidence="2" id="KW-1185">Reference proteome</keyword>
<evidence type="ECO:0000313" key="1">
    <source>
        <dbReference type="EMBL" id="EFX77575.1"/>
    </source>
</evidence>
<gene>
    <name evidence="1" type="primary">Syt57</name>
    <name evidence="1" type="ORF">DAPPUDRAFT_442808</name>
</gene>
<dbReference type="InterPro" id="IPR035892">
    <property type="entry name" value="C2_domain_sf"/>
</dbReference>
<dbReference type="EMBL" id="GL732562">
    <property type="protein sequence ID" value="EFX77575.1"/>
    <property type="molecule type" value="Genomic_DNA"/>
</dbReference>
<dbReference type="KEGG" id="dpx:DAPPUDRAFT_442808"/>
<dbReference type="AlphaFoldDB" id="E9GSH4"/>
<feature type="non-terminal residue" evidence="1">
    <location>
        <position position="1"/>
    </location>
</feature>
<organism evidence="1 2">
    <name type="scientific">Daphnia pulex</name>
    <name type="common">Water flea</name>
    <dbReference type="NCBI Taxonomy" id="6669"/>
    <lineage>
        <taxon>Eukaryota</taxon>
        <taxon>Metazoa</taxon>
        <taxon>Ecdysozoa</taxon>
        <taxon>Arthropoda</taxon>
        <taxon>Crustacea</taxon>
        <taxon>Branchiopoda</taxon>
        <taxon>Diplostraca</taxon>
        <taxon>Cladocera</taxon>
        <taxon>Anomopoda</taxon>
        <taxon>Daphniidae</taxon>
        <taxon>Daphnia</taxon>
    </lineage>
</organism>
<dbReference type="Gene3D" id="2.60.40.150">
    <property type="entry name" value="C2 domain"/>
    <property type="match status" value="1"/>
</dbReference>
<name>E9GSH4_DAPPU</name>
<sequence>DCQLVVRVEDKDKLVGTTELGESRIDLRELDLLAGWLEGNGGQRSAGAGGESTVRLSRFIDIFKAEEKGAVLLGLSFLPTSQRITVHITQCNRLAKTADSAVHNKAVVRLFLLNESGRVLKKRKTAPFDPNGGRVELDELFHLDVDIERWDRCVILIVLSRIISPAVGEATTTEAVRSPPVYQHSGHVALGKRVLGHAERIHWNSAFQSPRRVISQWHGLH</sequence>
<protein>
    <submittedName>
        <fullName evidence="1">Putative synaptotagmin 57</fullName>
    </submittedName>
</protein>
<dbReference type="OrthoDB" id="67700at2759"/>
<dbReference type="HOGENOM" id="CLU_1253356_0_0_1"/>
<dbReference type="STRING" id="6669.E9GSH4"/>
<reference evidence="1 2" key="1">
    <citation type="journal article" date="2011" name="Science">
        <title>The ecoresponsive genome of Daphnia pulex.</title>
        <authorList>
            <person name="Colbourne J.K."/>
            <person name="Pfrender M.E."/>
            <person name="Gilbert D."/>
            <person name="Thomas W.K."/>
            <person name="Tucker A."/>
            <person name="Oakley T.H."/>
            <person name="Tokishita S."/>
            <person name="Aerts A."/>
            <person name="Arnold G.J."/>
            <person name="Basu M.K."/>
            <person name="Bauer D.J."/>
            <person name="Caceres C.E."/>
            <person name="Carmel L."/>
            <person name="Casola C."/>
            <person name="Choi J.H."/>
            <person name="Detter J.C."/>
            <person name="Dong Q."/>
            <person name="Dusheyko S."/>
            <person name="Eads B.D."/>
            <person name="Frohlich T."/>
            <person name="Geiler-Samerotte K.A."/>
            <person name="Gerlach D."/>
            <person name="Hatcher P."/>
            <person name="Jogdeo S."/>
            <person name="Krijgsveld J."/>
            <person name="Kriventseva E.V."/>
            <person name="Kultz D."/>
            <person name="Laforsch C."/>
            <person name="Lindquist E."/>
            <person name="Lopez J."/>
            <person name="Manak J.R."/>
            <person name="Muller J."/>
            <person name="Pangilinan J."/>
            <person name="Patwardhan R.P."/>
            <person name="Pitluck S."/>
            <person name="Pritham E.J."/>
            <person name="Rechtsteiner A."/>
            <person name="Rho M."/>
            <person name="Rogozin I.B."/>
            <person name="Sakarya O."/>
            <person name="Salamov A."/>
            <person name="Schaack S."/>
            <person name="Shapiro H."/>
            <person name="Shiga Y."/>
            <person name="Skalitzky C."/>
            <person name="Smith Z."/>
            <person name="Souvorov A."/>
            <person name="Sung W."/>
            <person name="Tang Z."/>
            <person name="Tsuchiya D."/>
            <person name="Tu H."/>
            <person name="Vos H."/>
            <person name="Wang M."/>
            <person name="Wolf Y.I."/>
            <person name="Yamagata H."/>
            <person name="Yamada T."/>
            <person name="Ye Y."/>
            <person name="Shaw J.R."/>
            <person name="Andrews J."/>
            <person name="Crease T.J."/>
            <person name="Tang H."/>
            <person name="Lucas S.M."/>
            <person name="Robertson H.M."/>
            <person name="Bork P."/>
            <person name="Koonin E.V."/>
            <person name="Zdobnov E.M."/>
            <person name="Grigoriev I.V."/>
            <person name="Lynch M."/>
            <person name="Boore J.L."/>
        </authorList>
    </citation>
    <scope>NUCLEOTIDE SEQUENCE [LARGE SCALE GENOMIC DNA]</scope>
</reference>
<evidence type="ECO:0000313" key="2">
    <source>
        <dbReference type="Proteomes" id="UP000000305"/>
    </source>
</evidence>
<accession>E9GSH4</accession>
<dbReference type="InParanoid" id="E9GSH4"/>
<dbReference type="Proteomes" id="UP000000305">
    <property type="component" value="Unassembled WGS sequence"/>
</dbReference>
<proteinExistence type="predicted"/>